<protein>
    <submittedName>
        <fullName evidence="2">Hypothetical exported protein</fullName>
    </submittedName>
</protein>
<keyword evidence="1" id="KW-1133">Transmembrane helix</keyword>
<dbReference type="eggNOG" id="arCOG07198">
    <property type="taxonomic scope" value="Archaea"/>
</dbReference>
<reference evidence="2 4" key="1">
    <citation type="journal article" date="2004" name="Proc. Natl. Acad. Sci. U.S.A.">
        <title>Genome sequence of Picrophilus torridus and its implications for life around pH 0.</title>
        <authorList>
            <person name="Futterer O."/>
            <person name="Angelov A."/>
            <person name="Liesegang H."/>
            <person name="Gottschalk G."/>
            <person name="Schleper C."/>
            <person name="Schepers B."/>
            <person name="Dock C."/>
            <person name="Antranikian G."/>
            <person name="Liebl W."/>
        </authorList>
    </citation>
    <scope>NUCLEOTIDE SEQUENCE [LARGE SCALE GENOMIC DNA]</scope>
    <source>
        <strain evidence="4">ATCC 700027 / DSM 9790 / JCM 10055 / NBRC 100828</strain>
        <strain evidence="2">DSM 9790</strain>
    </source>
</reference>
<proteinExistence type="predicted"/>
<reference evidence="2" key="2">
    <citation type="submission" date="2004-02" db="EMBL/GenBank/DDBJ databases">
        <authorList>
            <person name="Fuetterer O."/>
            <person name="Angelov A."/>
            <person name="Liesegang H."/>
            <person name="Gottschalk G."/>
            <person name="Schleper C."/>
            <person name="Schepers B."/>
            <person name="Dock C."/>
            <person name="Antranikian G."/>
            <person name="Liebl W."/>
        </authorList>
    </citation>
    <scope>NUCLEOTIDE SEQUENCE</scope>
    <source>
        <strain evidence="2">DSM 9790</strain>
    </source>
</reference>
<accession>A0A8G2FX92</accession>
<evidence type="ECO:0000313" key="3">
    <source>
        <dbReference type="EMBL" id="SMD31141.1"/>
    </source>
</evidence>
<dbReference type="EMBL" id="AE017261">
    <property type="protein sequence ID" value="AAT43792.1"/>
    <property type="molecule type" value="Genomic_DNA"/>
</dbReference>
<reference evidence="3 5" key="3">
    <citation type="submission" date="2017-04" db="EMBL/GenBank/DDBJ databases">
        <authorList>
            <person name="Varghese N."/>
            <person name="Submissions S."/>
        </authorList>
    </citation>
    <scope>NUCLEOTIDE SEQUENCE [LARGE SCALE GENOMIC DNA]</scope>
    <source>
        <strain evidence="3 5">DSM 9789</strain>
    </source>
</reference>
<dbReference type="AlphaFoldDB" id="Q6KZR0"/>
<evidence type="ECO:0000313" key="4">
    <source>
        <dbReference type="Proteomes" id="UP000000438"/>
    </source>
</evidence>
<accession>Q6KZR0</accession>
<sequence>MRKRIVFIGLIVLIVGVILMVSGYEGIERAPTYDNLIQISNNEYTTDSFTYHAGEIVIVSGGNNESGLICNSNLKYVTASNIANYTIRPDKSTTDGLYYCNLTNNGRYIYVEFSSKSPGIIAYTIATPAEINNLNRYADIVTAGIPISVAGFFVLMIGLILKKK</sequence>
<dbReference type="Proteomes" id="UP000000438">
    <property type="component" value="Chromosome"/>
</dbReference>
<keyword evidence="1" id="KW-0812">Transmembrane</keyword>
<dbReference type="Proteomes" id="UP000192315">
    <property type="component" value="Unassembled WGS sequence"/>
</dbReference>
<gene>
    <name evidence="2" type="ordered locus">PTO1207</name>
    <name evidence="3" type="ORF">SAMN02745355_1062</name>
</gene>
<feature type="transmembrane region" description="Helical" evidence="1">
    <location>
        <begin position="5"/>
        <end position="24"/>
    </location>
</feature>
<evidence type="ECO:0000313" key="2">
    <source>
        <dbReference type="EMBL" id="AAT43792.1"/>
    </source>
</evidence>
<dbReference type="PaxDb" id="263820-PTO1207"/>
<dbReference type="GeneID" id="2844393"/>
<dbReference type="EMBL" id="FWYE01000002">
    <property type="protein sequence ID" value="SMD31141.1"/>
    <property type="molecule type" value="Genomic_DNA"/>
</dbReference>
<feature type="transmembrane region" description="Helical" evidence="1">
    <location>
        <begin position="140"/>
        <end position="161"/>
    </location>
</feature>
<dbReference type="KEGG" id="pto:PTO1207"/>
<dbReference type="STRING" id="263820.PTO1207"/>
<dbReference type="InParanoid" id="Q6KZR0"/>
<dbReference type="RefSeq" id="WP_011178008.1">
    <property type="nucleotide sequence ID" value="NC_005877.1"/>
</dbReference>
<organism evidence="2 4">
    <name type="scientific">Picrophilus torridus (strain ATCC 700027 / DSM 9790 / JCM 10055 / NBRC 100828 / KAW 2/3)</name>
    <dbReference type="NCBI Taxonomy" id="1122961"/>
    <lineage>
        <taxon>Archaea</taxon>
        <taxon>Methanobacteriati</taxon>
        <taxon>Thermoplasmatota</taxon>
        <taxon>Thermoplasmata</taxon>
        <taxon>Thermoplasmatales</taxon>
        <taxon>Picrophilaceae</taxon>
        <taxon>Picrophilus</taxon>
    </lineage>
</organism>
<evidence type="ECO:0000256" key="1">
    <source>
        <dbReference type="SAM" id="Phobius"/>
    </source>
</evidence>
<keyword evidence="5" id="KW-1185">Reference proteome</keyword>
<dbReference type="HOGENOM" id="CLU_1615368_0_0_2"/>
<name>Q6KZR0_PICTO</name>
<keyword evidence="1" id="KW-0472">Membrane</keyword>
<evidence type="ECO:0000313" key="5">
    <source>
        <dbReference type="Proteomes" id="UP000192315"/>
    </source>
</evidence>